<dbReference type="SMART" id="SM00260">
    <property type="entry name" value="CheW"/>
    <property type="match status" value="1"/>
</dbReference>
<evidence type="ECO:0000313" key="13">
    <source>
        <dbReference type="Proteomes" id="UP000031532"/>
    </source>
</evidence>
<feature type="modified residue" description="Phosphohistidine" evidence="7">
    <location>
        <position position="49"/>
    </location>
</feature>
<dbReference type="PROSITE" id="PS50894">
    <property type="entry name" value="HPT"/>
    <property type="match status" value="1"/>
</dbReference>
<dbReference type="SUPFAM" id="SSF47226">
    <property type="entry name" value="Histidine-containing phosphotransfer domain, HPT domain"/>
    <property type="match status" value="1"/>
</dbReference>
<dbReference type="OrthoDB" id="2079555at2"/>
<accession>A0A9X5E6B0</accession>
<keyword evidence="3 7" id="KW-0597">Phosphoprotein</keyword>
<feature type="domain" description="HPt" evidence="11">
    <location>
        <begin position="2"/>
        <end position="106"/>
    </location>
</feature>
<dbReference type="EC" id="2.7.13.3" evidence="2"/>
<dbReference type="InterPro" id="IPR037006">
    <property type="entry name" value="CheA-like_homodim_sf"/>
</dbReference>
<organism evidence="12 13">
    <name type="scientific">Scytonema millei VB511283</name>
    <dbReference type="NCBI Taxonomy" id="1245923"/>
    <lineage>
        <taxon>Bacteria</taxon>
        <taxon>Bacillati</taxon>
        <taxon>Cyanobacteriota</taxon>
        <taxon>Cyanophyceae</taxon>
        <taxon>Nostocales</taxon>
        <taxon>Scytonemataceae</taxon>
        <taxon>Scytonema</taxon>
    </lineage>
</organism>
<keyword evidence="6" id="KW-0902">Two-component regulatory system</keyword>
<dbReference type="AlphaFoldDB" id="A0A9X5E6B0"/>
<reference evidence="12 13" key="1">
    <citation type="journal article" date="2015" name="Genome Announc.">
        <title>Draft Genome Sequence of the Terrestrial Cyanobacterium Scytonema millei VB511283, Isolated from Eastern India.</title>
        <authorList>
            <person name="Sen D."/>
            <person name="Chandrababunaidu M.M."/>
            <person name="Singh D."/>
            <person name="Sanghi N."/>
            <person name="Ghorai A."/>
            <person name="Mishra G.P."/>
            <person name="Madduluri M."/>
            <person name="Adhikary S.P."/>
            <person name="Tripathy S."/>
        </authorList>
    </citation>
    <scope>NUCLEOTIDE SEQUENCE [LARGE SCALE GENOMIC DNA]</scope>
    <source>
        <strain evidence="12 13">VB511283</strain>
    </source>
</reference>
<feature type="domain" description="CheW-like" evidence="10">
    <location>
        <begin position="437"/>
        <end position="575"/>
    </location>
</feature>
<evidence type="ECO:0000256" key="8">
    <source>
        <dbReference type="SAM" id="MobiDB-lite"/>
    </source>
</evidence>
<dbReference type="FunFam" id="3.30.565.10:FF:000016">
    <property type="entry name" value="Chemotaxis protein CheA, putative"/>
    <property type="match status" value="1"/>
</dbReference>
<feature type="compositionally biased region" description="Polar residues" evidence="8">
    <location>
        <begin position="678"/>
        <end position="688"/>
    </location>
</feature>
<dbReference type="InterPro" id="IPR036641">
    <property type="entry name" value="HPT_dom_sf"/>
</dbReference>
<dbReference type="EMBL" id="JTJC03000003">
    <property type="protein sequence ID" value="NHC35721.1"/>
    <property type="molecule type" value="Genomic_DNA"/>
</dbReference>
<dbReference type="PROSITE" id="PS50109">
    <property type="entry name" value="HIS_KIN"/>
    <property type="match status" value="1"/>
</dbReference>
<protein>
    <recommendedName>
        <fullName evidence="2">histidine kinase</fullName>
        <ecNumber evidence="2">2.7.13.3</ecNumber>
    </recommendedName>
</protein>
<feature type="region of interest" description="Disordered" evidence="8">
    <location>
        <begin position="661"/>
        <end position="697"/>
    </location>
</feature>
<proteinExistence type="predicted"/>
<comment type="catalytic activity">
    <reaction evidence="1">
        <text>ATP + protein L-histidine = ADP + protein N-phospho-L-histidine.</text>
        <dbReference type="EC" id="2.7.13.3"/>
    </reaction>
</comment>
<evidence type="ECO:0000256" key="4">
    <source>
        <dbReference type="ARBA" id="ARBA00022679"/>
    </source>
</evidence>
<dbReference type="InterPro" id="IPR008207">
    <property type="entry name" value="Sig_transdc_His_kin_Hpt_dom"/>
</dbReference>
<dbReference type="Gene3D" id="2.30.30.40">
    <property type="entry name" value="SH3 Domains"/>
    <property type="match status" value="1"/>
</dbReference>
<dbReference type="GO" id="GO:0005737">
    <property type="term" value="C:cytoplasm"/>
    <property type="evidence" value="ECO:0007669"/>
    <property type="project" value="InterPro"/>
</dbReference>
<dbReference type="PRINTS" id="PR00344">
    <property type="entry name" value="BCTRLSENSOR"/>
</dbReference>
<dbReference type="Gene3D" id="3.30.565.10">
    <property type="entry name" value="Histidine kinase-like ATPase, C-terminal domain"/>
    <property type="match status" value="1"/>
</dbReference>
<evidence type="ECO:0000259" key="10">
    <source>
        <dbReference type="PROSITE" id="PS50851"/>
    </source>
</evidence>
<evidence type="ECO:0000259" key="11">
    <source>
        <dbReference type="PROSITE" id="PS50894"/>
    </source>
</evidence>
<dbReference type="Pfam" id="PF01627">
    <property type="entry name" value="Hpt"/>
    <property type="match status" value="1"/>
</dbReference>
<comment type="caution">
    <text evidence="12">The sequence shown here is derived from an EMBL/GenBank/DDBJ whole genome shotgun (WGS) entry which is preliminary data.</text>
</comment>
<dbReference type="Gene3D" id="1.10.287.560">
    <property type="entry name" value="Histidine kinase CheA-like, homodimeric domain"/>
    <property type="match status" value="1"/>
</dbReference>
<dbReference type="Pfam" id="PF02518">
    <property type="entry name" value="HATPase_c"/>
    <property type="match status" value="1"/>
</dbReference>
<keyword evidence="5" id="KW-0418">Kinase</keyword>
<dbReference type="InterPro" id="IPR051315">
    <property type="entry name" value="Bact_Chemotaxis_CheA"/>
</dbReference>
<evidence type="ECO:0000259" key="9">
    <source>
        <dbReference type="PROSITE" id="PS50109"/>
    </source>
</evidence>
<dbReference type="PROSITE" id="PS50851">
    <property type="entry name" value="CHEW"/>
    <property type="match status" value="1"/>
</dbReference>
<dbReference type="InterPro" id="IPR005467">
    <property type="entry name" value="His_kinase_dom"/>
</dbReference>
<dbReference type="SUPFAM" id="SSF47384">
    <property type="entry name" value="Homodimeric domain of signal transducing histidine kinase"/>
    <property type="match status" value="1"/>
</dbReference>
<dbReference type="SUPFAM" id="SSF55874">
    <property type="entry name" value="ATPase domain of HSP90 chaperone/DNA topoisomerase II/histidine kinase"/>
    <property type="match status" value="1"/>
</dbReference>
<feature type="domain" description="Histidine kinase" evidence="9">
    <location>
        <begin position="191"/>
        <end position="435"/>
    </location>
</feature>
<dbReference type="Proteomes" id="UP000031532">
    <property type="component" value="Unassembled WGS sequence"/>
</dbReference>
<dbReference type="InterPro" id="IPR036097">
    <property type="entry name" value="HisK_dim/P_sf"/>
</dbReference>
<dbReference type="Gene3D" id="1.20.120.160">
    <property type="entry name" value="HPT domain"/>
    <property type="match status" value="1"/>
</dbReference>
<sequence>MESLEIDDDIKAFLDESYENLNQIEQVILDLEGNSANSEHLTRIYRALHTIKGNCGFLPLPKLESVAHAGENLLGKLREQHFNLNPQIASTLLQTVDAIRQILTQVEATGNEGDGDYAALIAALQGAGVGNRESGVGGKRAEGDKGEGRAILATSHQSLVTDNCQPSAVNNQLPTTDYQLPTTNPSDSTIRVNVELLDRVMNLVGELVLARNQMVQFAETVADSDLTATCQRLNRVTAQLQEEVLKTRMQPIATIWQKFPRVVRDLAIASGKQVQVEMNGADTELDRTILEAIKDPLTHIVRNCIAHGIETPEIRSSRGKSIQGKLALSAWHEGGTVKIEISDDGNGIDPQQLKQQAQKLGILSAVEAEKIGEAEALNLIFVSGFSTAAQVTNLSGRGVGMDVVKTNLAAIDGTVEVNSQVEQGTKFKLKIPLTLAIIPALVVYSGNHRFAIPQASIQELEQLEVEASLLEIETFYDIPVYRLRGKLLPLVYLNQTLQLQAARADAEIINIVVINADNYYFGLVIDEIQDIQDIVVKPLGKQLRDVSAFAGATILGDGKIAFIIDAVGLANCAGVTSQLQQQLAIATATVLEERTGDRQSILLFHGGSGARMGLLMSQIFRLEEFDPNAVEIVADRPVVQYRNTILPLIYLDRIFGNSDFPESRSPQPPLPRGAKSPQLASDVSEGQSPQPPLSRGAIFPQSLEREGTNEQDDKLQVIVVELDRERSLGLVVECILDIVEEPLAIAGHATRSGILYLAAIQGQVTEILDLHTIVQIVYPYLLQSVNC</sequence>
<dbReference type="CDD" id="cd00088">
    <property type="entry name" value="HPT"/>
    <property type="match status" value="1"/>
</dbReference>
<dbReference type="InterPro" id="IPR002545">
    <property type="entry name" value="CheW-lke_dom"/>
</dbReference>
<evidence type="ECO:0000256" key="2">
    <source>
        <dbReference type="ARBA" id="ARBA00012438"/>
    </source>
</evidence>
<dbReference type="InterPro" id="IPR004358">
    <property type="entry name" value="Sig_transdc_His_kin-like_C"/>
</dbReference>
<dbReference type="PANTHER" id="PTHR43395:SF1">
    <property type="entry name" value="CHEMOTAXIS PROTEIN CHEA"/>
    <property type="match status" value="1"/>
</dbReference>
<dbReference type="GO" id="GO:0006935">
    <property type="term" value="P:chemotaxis"/>
    <property type="evidence" value="ECO:0007669"/>
    <property type="project" value="InterPro"/>
</dbReference>
<dbReference type="SMART" id="SM01231">
    <property type="entry name" value="H-kinase_dim"/>
    <property type="match status" value="1"/>
</dbReference>
<dbReference type="Gene3D" id="2.40.50.180">
    <property type="entry name" value="CheA-289, Domain 4"/>
    <property type="match status" value="1"/>
</dbReference>
<evidence type="ECO:0000256" key="1">
    <source>
        <dbReference type="ARBA" id="ARBA00000085"/>
    </source>
</evidence>
<dbReference type="Pfam" id="PF01584">
    <property type="entry name" value="CheW"/>
    <property type="match status" value="1"/>
</dbReference>
<evidence type="ECO:0000256" key="5">
    <source>
        <dbReference type="ARBA" id="ARBA00022777"/>
    </source>
</evidence>
<evidence type="ECO:0000256" key="6">
    <source>
        <dbReference type="ARBA" id="ARBA00023012"/>
    </source>
</evidence>
<keyword evidence="4" id="KW-0808">Transferase</keyword>
<dbReference type="SMART" id="SM00387">
    <property type="entry name" value="HATPase_c"/>
    <property type="match status" value="1"/>
</dbReference>
<dbReference type="GO" id="GO:0000155">
    <property type="term" value="F:phosphorelay sensor kinase activity"/>
    <property type="evidence" value="ECO:0007669"/>
    <property type="project" value="InterPro"/>
</dbReference>
<dbReference type="SMART" id="SM00073">
    <property type="entry name" value="HPT"/>
    <property type="match status" value="1"/>
</dbReference>
<dbReference type="Pfam" id="PF02895">
    <property type="entry name" value="H-kinase_dim"/>
    <property type="match status" value="1"/>
</dbReference>
<gene>
    <name evidence="12" type="ORF">QH73_0013800</name>
</gene>
<evidence type="ECO:0000256" key="3">
    <source>
        <dbReference type="ARBA" id="ARBA00022553"/>
    </source>
</evidence>
<dbReference type="CDD" id="cd00731">
    <property type="entry name" value="CheA_reg"/>
    <property type="match status" value="1"/>
</dbReference>
<dbReference type="InterPro" id="IPR004105">
    <property type="entry name" value="CheA-like_dim"/>
</dbReference>
<evidence type="ECO:0000256" key="7">
    <source>
        <dbReference type="PROSITE-ProRule" id="PRU00110"/>
    </source>
</evidence>
<keyword evidence="13" id="KW-1185">Reference proteome</keyword>
<dbReference type="InterPro" id="IPR003594">
    <property type="entry name" value="HATPase_dom"/>
</dbReference>
<dbReference type="InterPro" id="IPR036061">
    <property type="entry name" value="CheW-like_dom_sf"/>
</dbReference>
<dbReference type="PANTHER" id="PTHR43395">
    <property type="entry name" value="SENSOR HISTIDINE KINASE CHEA"/>
    <property type="match status" value="1"/>
</dbReference>
<dbReference type="SUPFAM" id="SSF50341">
    <property type="entry name" value="CheW-like"/>
    <property type="match status" value="1"/>
</dbReference>
<evidence type="ECO:0000313" key="12">
    <source>
        <dbReference type="EMBL" id="NHC35721.1"/>
    </source>
</evidence>
<dbReference type="RefSeq" id="WP_039713324.1">
    <property type="nucleotide sequence ID" value="NZ_JTJC03000003.1"/>
</dbReference>
<dbReference type="InterPro" id="IPR036890">
    <property type="entry name" value="HATPase_C_sf"/>
</dbReference>
<name>A0A9X5E6B0_9CYAN</name>